<sequence>MSSHEPNPSESKPSSISLDKHQSVTPTPEPSQTTYQNPPHDPSSDSAEARQYVLIIYILFAIGVVTGLSALIGVIMAYVKRNDLESTVYADHITFLIRTFWIAFAASCVGFITTPIIIGLLILPLVFVWYVYRCIMGFIKFNERKPIDPLAWW</sequence>
<keyword evidence="4" id="KW-1185">Reference proteome</keyword>
<keyword evidence="2" id="KW-1133">Transmembrane helix</keyword>
<keyword evidence="2" id="KW-0812">Transmembrane</keyword>
<feature type="region of interest" description="Disordered" evidence="1">
    <location>
        <begin position="1"/>
        <end position="45"/>
    </location>
</feature>
<feature type="transmembrane region" description="Helical" evidence="2">
    <location>
        <begin position="99"/>
        <end position="132"/>
    </location>
</feature>
<dbReference type="Proteomes" id="UP000832034">
    <property type="component" value="Chromosome"/>
</dbReference>
<organism evidence="3 4">
    <name type="scientific">Vitreoscilla stercoraria</name>
    <dbReference type="NCBI Taxonomy" id="61"/>
    <lineage>
        <taxon>Bacteria</taxon>
        <taxon>Pseudomonadati</taxon>
        <taxon>Pseudomonadota</taxon>
        <taxon>Betaproteobacteria</taxon>
        <taxon>Neisseriales</taxon>
        <taxon>Neisseriaceae</taxon>
        <taxon>Vitreoscilla</taxon>
    </lineage>
</organism>
<evidence type="ECO:0008006" key="5">
    <source>
        <dbReference type="Google" id="ProtNLM"/>
    </source>
</evidence>
<dbReference type="EMBL" id="CP091512">
    <property type="protein sequence ID" value="UOO91960.1"/>
    <property type="molecule type" value="Genomic_DNA"/>
</dbReference>
<evidence type="ECO:0000256" key="1">
    <source>
        <dbReference type="SAM" id="MobiDB-lite"/>
    </source>
</evidence>
<gene>
    <name evidence="3" type="ORF">LVJ81_10000</name>
</gene>
<dbReference type="RefSeq" id="WP_019957294.1">
    <property type="nucleotide sequence ID" value="NZ_CP091512.1"/>
</dbReference>
<evidence type="ECO:0000313" key="4">
    <source>
        <dbReference type="Proteomes" id="UP000832034"/>
    </source>
</evidence>
<keyword evidence="2" id="KW-0472">Membrane</keyword>
<name>A0ABY4E890_VITST</name>
<reference evidence="3" key="2">
    <citation type="journal article" date="2022" name="Res Sq">
        <title>Evolution of multicellular longitudinally dividing oral cavity symbionts (Neisseriaceae).</title>
        <authorList>
            <person name="Nyongesa S."/>
            <person name="Weber P."/>
            <person name="Bernet E."/>
            <person name="Pullido F."/>
            <person name="Nieckarz M."/>
            <person name="Delaby M."/>
            <person name="Nieves C."/>
            <person name="Viehboeck T."/>
            <person name="Krause N."/>
            <person name="Rivera-Millot A."/>
            <person name="Nakamura A."/>
            <person name="Vischer N."/>
            <person name="VanNieuwenhze M."/>
            <person name="Brun Y."/>
            <person name="Cava F."/>
            <person name="Bulgheresi S."/>
            <person name="Veyrier F."/>
        </authorList>
    </citation>
    <scope>NUCLEOTIDE SEQUENCE</scope>
    <source>
        <strain evidence="3">SAG 1488-6</strain>
    </source>
</reference>
<feature type="transmembrane region" description="Helical" evidence="2">
    <location>
        <begin position="52"/>
        <end position="79"/>
    </location>
</feature>
<accession>A0ABY4E890</accession>
<feature type="compositionally biased region" description="Polar residues" evidence="1">
    <location>
        <begin position="1"/>
        <end position="37"/>
    </location>
</feature>
<evidence type="ECO:0000313" key="3">
    <source>
        <dbReference type="EMBL" id="UOO91960.1"/>
    </source>
</evidence>
<reference evidence="3" key="1">
    <citation type="submission" date="2021-12" db="EMBL/GenBank/DDBJ databases">
        <authorList>
            <person name="Veyrier F.J."/>
        </authorList>
    </citation>
    <scope>NUCLEOTIDE SEQUENCE</scope>
    <source>
        <strain evidence="3">SAG 1488-6</strain>
    </source>
</reference>
<protein>
    <recommendedName>
        <fullName evidence="5">Transmembrane protein</fullName>
    </recommendedName>
</protein>
<evidence type="ECO:0000256" key="2">
    <source>
        <dbReference type="SAM" id="Phobius"/>
    </source>
</evidence>
<proteinExistence type="predicted"/>